<dbReference type="SUPFAM" id="SSF88659">
    <property type="entry name" value="Sigma3 and sigma4 domains of RNA polymerase sigma factors"/>
    <property type="match status" value="1"/>
</dbReference>
<protein>
    <recommendedName>
        <fullName evidence="2">UPF0251 protein APZ16_02355</fullName>
    </recommendedName>
</protein>
<evidence type="ECO:0000256" key="2">
    <source>
        <dbReference type="HAMAP-Rule" id="MF_00674"/>
    </source>
</evidence>
<gene>
    <name evidence="3" type="ORF">APZ16_02355</name>
</gene>
<dbReference type="AlphaFoldDB" id="A0A147JSR0"/>
<evidence type="ECO:0000313" key="3">
    <source>
        <dbReference type="EMBL" id="KUO39545.1"/>
    </source>
</evidence>
<reference evidence="3 4" key="1">
    <citation type="journal article" date="2016" name="Nat. Microbiol.">
        <title>Genomic inference of the metabolism of cosmopolitan subsurface Archaea, Hadesarchaea.</title>
        <authorList>
            <person name="Baker B.J."/>
            <person name="Saw J.H."/>
            <person name="Lind A.E."/>
            <person name="Lazar C.S."/>
            <person name="Hinrichs K.-U."/>
            <person name="Teske A.P."/>
            <person name="Ettema T.J."/>
        </authorList>
    </citation>
    <scope>NUCLEOTIDE SEQUENCE [LARGE SCALE GENOMIC DNA]</scope>
</reference>
<comment type="caution">
    <text evidence="3">The sequence shown here is derived from an EMBL/GenBank/DDBJ whole genome shotgun (WGS) entry which is preliminary data.</text>
</comment>
<dbReference type="STRING" id="1776334.APZ16_02355"/>
<dbReference type="PANTHER" id="PTHR37478">
    <property type="match status" value="1"/>
</dbReference>
<dbReference type="Pfam" id="PF02001">
    <property type="entry name" value="DUF134"/>
    <property type="match status" value="1"/>
</dbReference>
<comment type="similarity">
    <text evidence="1 2">Belongs to the UPF0251 family.</text>
</comment>
<dbReference type="EMBL" id="LQMQ01000061">
    <property type="protein sequence ID" value="KUO39545.1"/>
    <property type="molecule type" value="Genomic_DNA"/>
</dbReference>
<accession>A0A147JSR0</accession>
<dbReference type="PANTHER" id="PTHR37478:SF2">
    <property type="entry name" value="UPF0251 PROTEIN TK0562"/>
    <property type="match status" value="1"/>
</dbReference>
<dbReference type="Proteomes" id="UP000074294">
    <property type="component" value="Unassembled WGS sequence"/>
</dbReference>
<organism evidence="3 4">
    <name type="scientific">Hadarchaeum yellowstonense</name>
    <dbReference type="NCBI Taxonomy" id="1776334"/>
    <lineage>
        <taxon>Archaea</taxon>
        <taxon>Methanobacteriati</taxon>
        <taxon>Candidatus Hadarchaeota</taxon>
        <taxon>Candidatus Hadarchaeia</taxon>
        <taxon>Candidatus Hadarchaeales</taxon>
        <taxon>Candidatus Hadarchaeaceae</taxon>
        <taxon>Candidatus Hadarchaeum</taxon>
    </lineage>
</organism>
<dbReference type="HAMAP" id="MF_00674">
    <property type="entry name" value="UPF0251"/>
    <property type="match status" value="1"/>
</dbReference>
<sequence>MRRRWCWRMGGPGRPMKPRFVRIVPGLTQFSPITPDGLPAPMGEPIYMTYDEFEAFRLIYHEGLNQEEAASKMGISRGTVWRCLESARSKIARMLVERRQLIIAPAPPQPQKKLAPEAGETK</sequence>
<proteinExistence type="inferred from homology"/>
<evidence type="ECO:0000313" key="4">
    <source>
        <dbReference type="Proteomes" id="UP000074294"/>
    </source>
</evidence>
<dbReference type="InterPro" id="IPR002852">
    <property type="entry name" value="UPF0251"/>
</dbReference>
<name>A0A147JSR0_HADYE</name>
<dbReference type="InterPro" id="IPR036388">
    <property type="entry name" value="WH-like_DNA-bd_sf"/>
</dbReference>
<dbReference type="InterPro" id="IPR013324">
    <property type="entry name" value="RNA_pol_sigma_r3/r4-like"/>
</dbReference>
<evidence type="ECO:0000256" key="1">
    <source>
        <dbReference type="ARBA" id="ARBA00009350"/>
    </source>
</evidence>
<dbReference type="Gene3D" id="1.10.10.10">
    <property type="entry name" value="Winged helix-like DNA-binding domain superfamily/Winged helix DNA-binding domain"/>
    <property type="match status" value="1"/>
</dbReference>